<evidence type="ECO:0000313" key="3">
    <source>
        <dbReference type="Proteomes" id="UP001203338"/>
    </source>
</evidence>
<organism evidence="2 3">
    <name type="scientific">Parendozoicomonas callyspongiae</name>
    <dbReference type="NCBI Taxonomy" id="2942213"/>
    <lineage>
        <taxon>Bacteria</taxon>
        <taxon>Pseudomonadati</taxon>
        <taxon>Pseudomonadota</taxon>
        <taxon>Gammaproteobacteria</taxon>
        <taxon>Oceanospirillales</taxon>
        <taxon>Endozoicomonadaceae</taxon>
        <taxon>Parendozoicomonas</taxon>
    </lineage>
</organism>
<dbReference type="Proteomes" id="UP001203338">
    <property type="component" value="Unassembled WGS sequence"/>
</dbReference>
<dbReference type="PANTHER" id="PTHR43194:SF2">
    <property type="entry name" value="PEROXISOMAL MEMBRANE PROTEIN LPX1"/>
    <property type="match status" value="1"/>
</dbReference>
<dbReference type="RefSeq" id="WP_249697950.1">
    <property type="nucleotide sequence ID" value="NZ_JAMFLX010000004.1"/>
</dbReference>
<keyword evidence="2" id="KW-0378">Hydrolase</keyword>
<dbReference type="EMBL" id="JAMFLX010000004">
    <property type="protein sequence ID" value="MCL6269084.1"/>
    <property type="molecule type" value="Genomic_DNA"/>
</dbReference>
<reference evidence="2 3" key="1">
    <citation type="submission" date="2022-05" db="EMBL/GenBank/DDBJ databases">
        <authorList>
            <person name="Park J.-S."/>
        </authorList>
    </citation>
    <scope>NUCLEOTIDE SEQUENCE [LARGE SCALE GENOMIC DNA]</scope>
    <source>
        <strain evidence="2 3">2012CJ34-2</strain>
    </source>
</reference>
<dbReference type="InterPro" id="IPR050228">
    <property type="entry name" value="Carboxylesterase_BioH"/>
</dbReference>
<dbReference type="Pfam" id="PF12697">
    <property type="entry name" value="Abhydrolase_6"/>
    <property type="match status" value="1"/>
</dbReference>
<comment type="caution">
    <text evidence="2">The sequence shown here is derived from an EMBL/GenBank/DDBJ whole genome shotgun (WGS) entry which is preliminary data.</text>
</comment>
<name>A0ABT0PCK9_9GAMM</name>
<dbReference type="SUPFAM" id="SSF53474">
    <property type="entry name" value="alpha/beta-Hydrolases"/>
    <property type="match status" value="1"/>
</dbReference>
<gene>
    <name evidence="2" type="ORF">M3P05_03895</name>
</gene>
<proteinExistence type="predicted"/>
<keyword evidence="3" id="KW-1185">Reference proteome</keyword>
<evidence type="ECO:0000259" key="1">
    <source>
        <dbReference type="Pfam" id="PF12697"/>
    </source>
</evidence>
<accession>A0ABT0PCK9</accession>
<protein>
    <submittedName>
        <fullName evidence="2">Alpha/beta hydrolase</fullName>
    </submittedName>
</protein>
<dbReference type="Gene3D" id="3.40.50.1820">
    <property type="entry name" value="alpha/beta hydrolase"/>
    <property type="match status" value="1"/>
</dbReference>
<feature type="domain" description="AB hydrolase-1" evidence="1">
    <location>
        <begin position="7"/>
        <end position="234"/>
    </location>
</feature>
<dbReference type="InterPro" id="IPR000073">
    <property type="entry name" value="AB_hydrolase_1"/>
</dbReference>
<dbReference type="GO" id="GO:0016787">
    <property type="term" value="F:hydrolase activity"/>
    <property type="evidence" value="ECO:0007669"/>
    <property type="project" value="UniProtKB-KW"/>
</dbReference>
<dbReference type="InterPro" id="IPR029058">
    <property type="entry name" value="AB_hydrolase_fold"/>
</dbReference>
<evidence type="ECO:0000313" key="2">
    <source>
        <dbReference type="EMBL" id="MCL6269084.1"/>
    </source>
</evidence>
<sequence>MTKRPPIVLIHGMWSTPSVWRLFHRYLSRQGYTVYMPALRHHASRDQDLQKLGQTSIRDYLADLELFVSALPEKPILIGHSMGGLLAMLLAGKRLASAAVLLAPAAPRGFYVLNGSVLKTFAAVIGKWRFWRKAMKLSPRGADYALFNGQPDEVRAALYQDMVHESGRVAAEIGFWPLDMHSSTQLESKPDCPVFILVGENDRITPAPVCEKVAQHIGAQFQELENHAHWLPSEPGWEIIAAQCEAWLQLEGVVDVSQDELCPET</sequence>
<dbReference type="PANTHER" id="PTHR43194">
    <property type="entry name" value="HYDROLASE ALPHA/BETA FOLD FAMILY"/>
    <property type="match status" value="1"/>
</dbReference>